<dbReference type="GO" id="GO:0051493">
    <property type="term" value="P:regulation of cytoskeleton organization"/>
    <property type="evidence" value="ECO:0007669"/>
    <property type="project" value="TreeGrafter"/>
</dbReference>
<dbReference type="Gene3D" id="1.10.418.10">
    <property type="entry name" value="Calponin-like domain"/>
    <property type="match status" value="1"/>
</dbReference>
<name>G3UIU7_LOXAF</name>
<dbReference type="GO" id="GO:0005930">
    <property type="term" value="C:axoneme"/>
    <property type="evidence" value="ECO:0007669"/>
    <property type="project" value="TreeGrafter"/>
</dbReference>
<reference evidence="4" key="3">
    <citation type="submission" date="2025-09" db="UniProtKB">
        <authorList>
            <consortium name="Ensembl"/>
        </authorList>
    </citation>
    <scope>IDENTIFICATION</scope>
    <source>
        <strain evidence="4">Isolate ISIS603380</strain>
    </source>
</reference>
<organism evidence="4 5">
    <name type="scientific">Loxodonta africana</name>
    <name type="common">African elephant</name>
    <dbReference type="NCBI Taxonomy" id="9785"/>
    <lineage>
        <taxon>Eukaryota</taxon>
        <taxon>Metazoa</taxon>
        <taxon>Chordata</taxon>
        <taxon>Craniata</taxon>
        <taxon>Vertebrata</taxon>
        <taxon>Euteleostomi</taxon>
        <taxon>Mammalia</taxon>
        <taxon>Eutheria</taxon>
        <taxon>Afrotheria</taxon>
        <taxon>Proboscidea</taxon>
        <taxon>Elephantidae</taxon>
        <taxon>Loxodonta</taxon>
    </lineage>
</organism>
<dbReference type="InterPro" id="IPR052111">
    <property type="entry name" value="Spermatogenesis_Ciliary_MAP"/>
</dbReference>
<evidence type="ECO:0000256" key="1">
    <source>
        <dbReference type="SAM" id="Coils"/>
    </source>
</evidence>
<dbReference type="GeneTree" id="ENSGT00910000144159"/>
<feature type="coiled-coil region" evidence="1">
    <location>
        <begin position="248"/>
        <end position="275"/>
    </location>
</feature>
<feature type="region of interest" description="Disordered" evidence="2">
    <location>
        <begin position="126"/>
        <end position="194"/>
    </location>
</feature>
<keyword evidence="1" id="KW-0175">Coiled coil</keyword>
<reference evidence="4 5" key="1">
    <citation type="submission" date="2009-06" db="EMBL/GenBank/DDBJ databases">
        <title>The Genome Sequence of Loxodonta africana (African elephant).</title>
        <authorList>
            <person name="Di Palma F."/>
            <person name="Heiman D."/>
            <person name="Young S."/>
            <person name="Johnson J."/>
            <person name="Lander E.S."/>
            <person name="Lindblad-Toh K."/>
        </authorList>
    </citation>
    <scope>NUCLEOTIDE SEQUENCE [LARGE SCALE GENOMIC DNA]</scope>
    <source>
        <strain evidence="4 5">Isolate ISIS603380</strain>
    </source>
</reference>
<dbReference type="GO" id="GO:0008017">
    <property type="term" value="F:microtubule binding"/>
    <property type="evidence" value="ECO:0007669"/>
    <property type="project" value="TreeGrafter"/>
</dbReference>
<dbReference type="PANTHER" id="PTHR12509">
    <property type="entry name" value="SPERMATOGENESIS-ASSOCIATED 4-RELATED"/>
    <property type="match status" value="1"/>
</dbReference>
<evidence type="ECO:0000259" key="3">
    <source>
        <dbReference type="Pfam" id="PF06294"/>
    </source>
</evidence>
<dbReference type="Ensembl" id="ENSLAFT00000035729.1">
    <property type="protein sequence ID" value="ENSLAFP00000027755.1"/>
    <property type="gene ID" value="ENSLAFG00000026091.1"/>
</dbReference>
<feature type="region of interest" description="Disordered" evidence="2">
    <location>
        <begin position="292"/>
        <end position="311"/>
    </location>
</feature>
<dbReference type="InterPro" id="IPR010441">
    <property type="entry name" value="CH_2"/>
</dbReference>
<keyword evidence="5" id="KW-1185">Reference proteome</keyword>
<dbReference type="InterPro" id="IPR036872">
    <property type="entry name" value="CH_dom_sf"/>
</dbReference>
<dbReference type="HOGENOM" id="CLU_069635_1_0_1"/>
<dbReference type="OMA" id="MEYYDTR"/>
<feature type="domain" description="CH-like" evidence="3">
    <location>
        <begin position="23"/>
        <end position="118"/>
    </location>
</feature>
<accession>G3UIU7</accession>
<dbReference type="SUPFAM" id="SSF47576">
    <property type="entry name" value="Calponin-homology domain, CH-domain"/>
    <property type="match status" value="1"/>
</dbReference>
<dbReference type="PANTHER" id="PTHR12509:SF14">
    <property type="entry name" value="SPERM FLAGELLAR 1 LIKE"/>
    <property type="match status" value="1"/>
</dbReference>
<reference evidence="4" key="2">
    <citation type="submission" date="2025-08" db="UniProtKB">
        <authorList>
            <consortium name="Ensembl"/>
        </authorList>
    </citation>
    <scope>IDENTIFICATION</scope>
    <source>
        <strain evidence="4">Isolate ISIS603380</strain>
    </source>
</reference>
<evidence type="ECO:0000256" key="2">
    <source>
        <dbReference type="SAM" id="MobiDB-lite"/>
    </source>
</evidence>
<dbReference type="FunFam" id="1.10.418.10:FF:000059">
    <property type="entry name" value="RIKEN cDNA 6430531B16 gene"/>
    <property type="match status" value="1"/>
</dbReference>
<dbReference type="Pfam" id="PF06294">
    <property type="entry name" value="CH_2"/>
    <property type="match status" value="1"/>
</dbReference>
<dbReference type="eggNOG" id="ENOG502S497">
    <property type="taxonomic scope" value="Eukaryota"/>
</dbReference>
<dbReference type="Proteomes" id="UP000007646">
    <property type="component" value="Unassembled WGS sequence"/>
</dbReference>
<dbReference type="AlphaFoldDB" id="G3UIU7"/>
<dbReference type="InParanoid" id="G3UIU7"/>
<proteinExistence type="predicted"/>
<sequence>ALSGPSPGNGPNNAPAPCYLRSLYAWLDRLPLSRPKRHLARHFGDGVMMAKIVKYFHPQLVDLHNYVPTCNTDQKLSNWSTFNRKVFHKLCFCISEADICKVVANMPGAMEPILCALRAKVEEGALGGSPASKAGQRPPGPSADGPWAELAGHRYPPGRKSADGRGRQSPRILGGGLQPLPQPPGTRAPPLRLPSRQRLLEPSSPLVLWGRKTPPTQWPLENMGCTCPSQDMAGWPWEAPDHGVQQLLEVKEQALAILQETVKILQMKVARLEQLVKLKDLRIRELAGHAGIPASHRQSRRTHPLKLEPKY</sequence>
<protein>
    <recommendedName>
        <fullName evidence="3">CH-like domain-containing protein</fullName>
    </recommendedName>
</protein>
<evidence type="ECO:0000313" key="5">
    <source>
        <dbReference type="Proteomes" id="UP000007646"/>
    </source>
</evidence>
<evidence type="ECO:0000313" key="4">
    <source>
        <dbReference type="Ensembl" id="ENSLAFP00000027755.1"/>
    </source>
</evidence>
<dbReference type="STRING" id="9785.ENSLAFP00000027755"/>